<organism evidence="1">
    <name type="scientific">marine sediment metagenome</name>
    <dbReference type="NCBI Taxonomy" id="412755"/>
    <lineage>
        <taxon>unclassified sequences</taxon>
        <taxon>metagenomes</taxon>
        <taxon>ecological metagenomes</taxon>
    </lineage>
</organism>
<protein>
    <submittedName>
        <fullName evidence="1">Uncharacterized protein</fullName>
    </submittedName>
</protein>
<reference evidence="1" key="1">
    <citation type="journal article" date="2014" name="Front. Microbiol.">
        <title>High frequency of phylogenetically diverse reductive dehalogenase-homologous genes in deep subseafloor sedimentary metagenomes.</title>
        <authorList>
            <person name="Kawai M."/>
            <person name="Futagami T."/>
            <person name="Toyoda A."/>
            <person name="Takaki Y."/>
            <person name="Nishi S."/>
            <person name="Hori S."/>
            <person name="Arai W."/>
            <person name="Tsubouchi T."/>
            <person name="Morono Y."/>
            <person name="Uchiyama I."/>
            <person name="Ito T."/>
            <person name="Fujiyama A."/>
            <person name="Inagaki F."/>
            <person name="Takami H."/>
        </authorList>
    </citation>
    <scope>NUCLEOTIDE SEQUENCE</scope>
    <source>
        <strain evidence="1">Expedition CK06-06</strain>
    </source>
</reference>
<name>X1AD93_9ZZZZ</name>
<proteinExistence type="predicted"/>
<gene>
    <name evidence="1" type="ORF">S01H4_08580</name>
</gene>
<evidence type="ECO:0000313" key="1">
    <source>
        <dbReference type="EMBL" id="GAG70638.1"/>
    </source>
</evidence>
<dbReference type="AlphaFoldDB" id="X1AD93"/>
<sequence>MKNVEPTPIYKLINTKTGGSIDRVTIDLDLNEYLKKKIRDTNRLRHNFDLSKSIYIRKYIDVFQFKQPYNIAFFTFKNIAPFKLDDVSFYMFLDFDINGLDGFDNDLGVFDEEEGIIFQYDDTNTYAGFCSVKQPSSFEVSNSNKMLSRAKSIQLNNIIEDKPGEKTSALAWNFGTLNKGELLQIPIIISGG</sequence>
<accession>X1AD93</accession>
<feature type="non-terminal residue" evidence="1">
    <location>
        <position position="192"/>
    </location>
</feature>
<dbReference type="EMBL" id="BART01002965">
    <property type="protein sequence ID" value="GAG70638.1"/>
    <property type="molecule type" value="Genomic_DNA"/>
</dbReference>
<comment type="caution">
    <text evidence="1">The sequence shown here is derived from an EMBL/GenBank/DDBJ whole genome shotgun (WGS) entry which is preliminary data.</text>
</comment>